<comment type="caution">
    <text evidence="1">The sequence shown here is derived from an EMBL/GenBank/DDBJ whole genome shotgun (WGS) entry which is preliminary data.</text>
</comment>
<dbReference type="InterPro" id="IPR036388">
    <property type="entry name" value="WH-like_DNA-bd_sf"/>
</dbReference>
<dbReference type="PANTHER" id="PTHR33202">
    <property type="entry name" value="ZINC UPTAKE REGULATION PROTEIN"/>
    <property type="match status" value="1"/>
</dbReference>
<dbReference type="InterPro" id="IPR036390">
    <property type="entry name" value="WH_DNA-bd_sf"/>
</dbReference>
<proteinExistence type="predicted"/>
<dbReference type="EMBL" id="JAUSRO010000002">
    <property type="protein sequence ID" value="MDP9898224.1"/>
    <property type="molecule type" value="Genomic_DNA"/>
</dbReference>
<dbReference type="PANTHER" id="PTHR33202:SF7">
    <property type="entry name" value="FERRIC UPTAKE REGULATION PROTEIN"/>
    <property type="match status" value="1"/>
</dbReference>
<name>A0ABT9S1J6_9BURK</name>
<protein>
    <submittedName>
        <fullName evidence="1">Fur family ferric uptake transcriptional regulator</fullName>
    </submittedName>
</protein>
<reference evidence="1 2" key="1">
    <citation type="submission" date="2023-07" db="EMBL/GenBank/DDBJ databases">
        <title>Sorghum-associated microbial communities from plants grown in Nebraska, USA.</title>
        <authorList>
            <person name="Schachtman D."/>
        </authorList>
    </citation>
    <scope>NUCLEOTIDE SEQUENCE [LARGE SCALE GENOMIC DNA]</scope>
    <source>
        <strain evidence="1 2">DS1607</strain>
    </source>
</reference>
<organism evidence="1 2">
    <name type="scientific">Variovorax ginsengisoli</name>
    <dbReference type="NCBI Taxonomy" id="363844"/>
    <lineage>
        <taxon>Bacteria</taxon>
        <taxon>Pseudomonadati</taxon>
        <taxon>Pseudomonadota</taxon>
        <taxon>Betaproteobacteria</taxon>
        <taxon>Burkholderiales</taxon>
        <taxon>Comamonadaceae</taxon>
        <taxon>Variovorax</taxon>
    </lineage>
</organism>
<evidence type="ECO:0000313" key="1">
    <source>
        <dbReference type="EMBL" id="MDP9898224.1"/>
    </source>
</evidence>
<dbReference type="InterPro" id="IPR002481">
    <property type="entry name" value="FUR"/>
</dbReference>
<keyword evidence="2" id="KW-1185">Reference proteome</keyword>
<dbReference type="SUPFAM" id="SSF46785">
    <property type="entry name" value="Winged helix' DNA-binding domain"/>
    <property type="match status" value="1"/>
</dbReference>
<accession>A0ABT9S1J6</accession>
<dbReference type="Gene3D" id="1.10.10.10">
    <property type="entry name" value="Winged helix-like DNA-binding domain superfamily/Winged helix DNA-binding domain"/>
    <property type="match status" value="1"/>
</dbReference>
<sequence length="155" mass="16708">MTASAKPFASDPSETPALLRAKGLRVTRASVTVMNLLRQATHPLTHEEIGAAFAAATGESVDRVTLYRVLDRLVESRLCQRRVGDDRVTRFSQVVDAPSGHVFECDHCHTQLALPADPELPKVIGRLGQALRAKGIDPDCTAVTLHGICGACNVR</sequence>
<evidence type="ECO:0000313" key="2">
    <source>
        <dbReference type="Proteomes" id="UP001226867"/>
    </source>
</evidence>
<dbReference type="Proteomes" id="UP001226867">
    <property type="component" value="Unassembled WGS sequence"/>
</dbReference>
<dbReference type="RefSeq" id="WP_307688055.1">
    <property type="nucleotide sequence ID" value="NZ_JAUSRO010000002.1"/>
</dbReference>
<gene>
    <name evidence="1" type="ORF">J2W36_000459</name>
</gene>